<dbReference type="Proteomes" id="UP000198287">
    <property type="component" value="Unassembled WGS sequence"/>
</dbReference>
<sequence length="378" mass="42136">MAKLILLFTFFVNLILNFAWLTAGFENRLPCSLRWVEASTGDFPPSTAIASHSGKIYVARAYLHDYEKRTILGWYNREENVAEFFYRDSDSSCKPIIVRDITTFEVLDNPNSCEVKWSPSASGLDVRVDPDVPTFVARAPAKSDLWYPGELKNNDSIEIVVDNEVTTFRNYQILSSSTGGLHLDMDEFVFDPPDNSAPVVNSVSVEHFRNDANAHVTQRVSHSRKVTETFQFPISSDFKVSKYTASASKSVGFPSFLGSKTTVKIEQSFTEGIEVEKIEITETTLTINKTIVIPPNSWITVCSTINVQEQVEVNYVARGVYSAKGVTPRALFVILQEEGLDISLTDQNIVLTPVRGKFKGSVAFSTDFRATDGFRAGC</sequence>
<reference evidence="2 3" key="1">
    <citation type="submission" date="2015-12" db="EMBL/GenBank/DDBJ databases">
        <title>The genome of Folsomia candida.</title>
        <authorList>
            <person name="Faddeeva A."/>
            <person name="Derks M.F."/>
            <person name="Anvar Y."/>
            <person name="Smit S."/>
            <person name="Van Straalen N."/>
            <person name="Roelofs D."/>
        </authorList>
    </citation>
    <scope>NUCLEOTIDE SEQUENCE [LARGE SCALE GENOMIC DNA]</scope>
    <source>
        <strain evidence="2 3">VU population</strain>
        <tissue evidence="2">Whole body</tissue>
    </source>
</reference>
<evidence type="ECO:0000313" key="2">
    <source>
        <dbReference type="EMBL" id="OXA38489.1"/>
    </source>
</evidence>
<feature type="signal peptide" evidence="1">
    <location>
        <begin position="1"/>
        <end position="24"/>
    </location>
</feature>
<keyword evidence="3" id="KW-1185">Reference proteome</keyword>
<dbReference type="AlphaFoldDB" id="A0A226CZU7"/>
<dbReference type="OrthoDB" id="8297682at2759"/>
<name>A0A226CZU7_FOLCA</name>
<proteinExistence type="predicted"/>
<accession>A0A226CZU7</accession>
<feature type="chain" id="PRO_5013279720" evidence="1">
    <location>
        <begin position="25"/>
        <end position="378"/>
    </location>
</feature>
<evidence type="ECO:0000313" key="3">
    <source>
        <dbReference type="Proteomes" id="UP000198287"/>
    </source>
</evidence>
<evidence type="ECO:0000256" key="1">
    <source>
        <dbReference type="SAM" id="SignalP"/>
    </source>
</evidence>
<dbReference type="Gene3D" id="2.170.15.10">
    <property type="entry name" value="Proaerolysin, chain A, domain 3"/>
    <property type="match status" value="1"/>
</dbReference>
<dbReference type="EMBL" id="LNIX01000045">
    <property type="protein sequence ID" value="OXA38489.1"/>
    <property type="molecule type" value="Genomic_DNA"/>
</dbReference>
<protein>
    <submittedName>
        <fullName evidence="2">Uncharacterized protein</fullName>
    </submittedName>
</protein>
<comment type="caution">
    <text evidence="2">The sequence shown here is derived from an EMBL/GenBank/DDBJ whole genome shotgun (WGS) entry which is preliminary data.</text>
</comment>
<gene>
    <name evidence="2" type="ORF">Fcan01_26690</name>
</gene>
<organism evidence="2 3">
    <name type="scientific">Folsomia candida</name>
    <name type="common">Springtail</name>
    <dbReference type="NCBI Taxonomy" id="158441"/>
    <lineage>
        <taxon>Eukaryota</taxon>
        <taxon>Metazoa</taxon>
        <taxon>Ecdysozoa</taxon>
        <taxon>Arthropoda</taxon>
        <taxon>Hexapoda</taxon>
        <taxon>Collembola</taxon>
        <taxon>Entomobryomorpha</taxon>
        <taxon>Isotomoidea</taxon>
        <taxon>Isotomidae</taxon>
        <taxon>Proisotominae</taxon>
        <taxon>Folsomia</taxon>
    </lineage>
</organism>
<keyword evidence="1" id="KW-0732">Signal</keyword>